<feature type="domain" description="S1 motif" evidence="2">
    <location>
        <begin position="32"/>
        <end position="101"/>
    </location>
</feature>
<comment type="caution">
    <text evidence="3">The sequence shown here is derived from an EMBL/GenBank/DDBJ whole genome shotgun (WGS) entry which is preliminary data.</text>
</comment>
<dbReference type="PANTHER" id="PTHR10724">
    <property type="entry name" value="30S RIBOSOMAL PROTEIN S1"/>
    <property type="match status" value="1"/>
</dbReference>
<feature type="compositionally biased region" description="Acidic residues" evidence="1">
    <location>
        <begin position="189"/>
        <end position="208"/>
    </location>
</feature>
<sequence length="272" mass="30681">MTEEPRTVEIEDADETTNEDDSGKTVVRLSVGQELTGKVKQVTDFGAFVDIGAGRDGLVHISELSVGRVTNVKEVVEEGQNVTVWIKRLNRERNRISLTMIPPDTRTIRDLQEGEVVEGVVSRMVPYGAFINIGVGTDALLHVREMGNNYVEKPEDVVEIDEKLEVRIMTVNRRRRHIDVSIKGLREEPEGDEAEATDGEASSEEESDSQVVDKFENIEVLSPMELAFKRAMEAGGEEVVLPKSTRRRKRKQHRARSEQAEIIQRTLDTMRE</sequence>
<dbReference type="GO" id="GO:0003729">
    <property type="term" value="F:mRNA binding"/>
    <property type="evidence" value="ECO:0007669"/>
    <property type="project" value="TreeGrafter"/>
</dbReference>
<organism evidence="3">
    <name type="scientific">Caldilineaceae bacterium SB0664_bin_27</name>
    <dbReference type="NCBI Taxonomy" id="2605260"/>
    <lineage>
        <taxon>Bacteria</taxon>
        <taxon>Bacillati</taxon>
        <taxon>Chloroflexota</taxon>
        <taxon>Caldilineae</taxon>
        <taxon>Caldilineales</taxon>
        <taxon>Caldilineaceae</taxon>
    </lineage>
</organism>
<gene>
    <name evidence="3" type="ORF">F4Y42_07240</name>
</gene>
<evidence type="ECO:0000313" key="3">
    <source>
        <dbReference type="EMBL" id="MXY93233.1"/>
    </source>
</evidence>
<dbReference type="Pfam" id="PF00575">
    <property type="entry name" value="S1"/>
    <property type="match status" value="2"/>
</dbReference>
<feature type="compositionally biased region" description="Acidic residues" evidence="1">
    <location>
        <begin position="10"/>
        <end position="20"/>
    </location>
</feature>
<dbReference type="InterPro" id="IPR050437">
    <property type="entry name" value="Ribos_protein_bS1-like"/>
</dbReference>
<dbReference type="GO" id="GO:0006412">
    <property type="term" value="P:translation"/>
    <property type="evidence" value="ECO:0007669"/>
    <property type="project" value="TreeGrafter"/>
</dbReference>
<feature type="domain" description="S1 motif" evidence="2">
    <location>
        <begin position="114"/>
        <end position="183"/>
    </location>
</feature>
<accession>A0A6B0YQR1</accession>
<dbReference type="PROSITE" id="PS50126">
    <property type="entry name" value="S1"/>
    <property type="match status" value="2"/>
</dbReference>
<proteinExistence type="predicted"/>
<dbReference type="InterPro" id="IPR012340">
    <property type="entry name" value="NA-bd_OB-fold"/>
</dbReference>
<evidence type="ECO:0000259" key="2">
    <source>
        <dbReference type="PROSITE" id="PS50126"/>
    </source>
</evidence>
<feature type="compositionally biased region" description="Basic residues" evidence="1">
    <location>
        <begin position="244"/>
        <end position="254"/>
    </location>
</feature>
<dbReference type="GO" id="GO:0003735">
    <property type="term" value="F:structural constituent of ribosome"/>
    <property type="evidence" value="ECO:0007669"/>
    <property type="project" value="TreeGrafter"/>
</dbReference>
<dbReference type="SMART" id="SM00316">
    <property type="entry name" value="S1"/>
    <property type="match status" value="2"/>
</dbReference>
<dbReference type="EMBL" id="VXRG01000065">
    <property type="protein sequence ID" value="MXY93233.1"/>
    <property type="molecule type" value="Genomic_DNA"/>
</dbReference>
<feature type="region of interest" description="Disordered" evidence="1">
    <location>
        <begin position="1"/>
        <end position="23"/>
    </location>
</feature>
<dbReference type="GO" id="GO:0005737">
    <property type="term" value="C:cytoplasm"/>
    <property type="evidence" value="ECO:0007669"/>
    <property type="project" value="UniProtKB-ARBA"/>
</dbReference>
<protein>
    <submittedName>
        <fullName evidence="3">S1 RNA-binding domain-containing protein</fullName>
    </submittedName>
</protein>
<feature type="region of interest" description="Disordered" evidence="1">
    <location>
        <begin position="239"/>
        <end position="272"/>
    </location>
</feature>
<dbReference type="CDD" id="cd05688">
    <property type="entry name" value="S1_RPS1_repeat_ec3"/>
    <property type="match status" value="1"/>
</dbReference>
<dbReference type="SUPFAM" id="SSF50249">
    <property type="entry name" value="Nucleic acid-binding proteins"/>
    <property type="match status" value="2"/>
</dbReference>
<name>A0A6B0YQR1_9CHLR</name>
<dbReference type="Gene3D" id="2.40.50.140">
    <property type="entry name" value="Nucleic acid-binding proteins"/>
    <property type="match status" value="2"/>
</dbReference>
<reference evidence="3" key="1">
    <citation type="submission" date="2019-09" db="EMBL/GenBank/DDBJ databases">
        <title>Characterisation of the sponge microbiome using genome-centric metagenomics.</title>
        <authorList>
            <person name="Engelberts J.P."/>
            <person name="Robbins S.J."/>
            <person name="De Goeij J.M."/>
            <person name="Aranda M."/>
            <person name="Bell S.C."/>
            <person name="Webster N.S."/>
        </authorList>
    </citation>
    <scope>NUCLEOTIDE SEQUENCE</scope>
    <source>
        <strain evidence="3">SB0664_bin_27</strain>
    </source>
</reference>
<dbReference type="FunFam" id="2.40.50.140:FF:000051">
    <property type="entry name" value="RNA-binding transcriptional accessory protein"/>
    <property type="match status" value="2"/>
</dbReference>
<dbReference type="AlphaFoldDB" id="A0A6B0YQR1"/>
<evidence type="ECO:0000256" key="1">
    <source>
        <dbReference type="SAM" id="MobiDB-lite"/>
    </source>
</evidence>
<dbReference type="InterPro" id="IPR003029">
    <property type="entry name" value="S1_domain"/>
</dbReference>
<feature type="region of interest" description="Disordered" evidence="1">
    <location>
        <begin position="184"/>
        <end position="214"/>
    </location>
</feature>